<proteinExistence type="predicted"/>
<accession>A0ABQ5EP40</accession>
<reference evidence="2" key="2">
    <citation type="submission" date="2022-01" db="EMBL/GenBank/DDBJ databases">
        <authorList>
            <person name="Yamashiro T."/>
            <person name="Shiraishi A."/>
            <person name="Satake H."/>
            <person name="Nakayama K."/>
        </authorList>
    </citation>
    <scope>NUCLEOTIDE SEQUENCE</scope>
</reference>
<evidence type="ECO:0000313" key="2">
    <source>
        <dbReference type="EMBL" id="GJT52569.1"/>
    </source>
</evidence>
<organism evidence="2 3">
    <name type="scientific">Tanacetum coccineum</name>
    <dbReference type="NCBI Taxonomy" id="301880"/>
    <lineage>
        <taxon>Eukaryota</taxon>
        <taxon>Viridiplantae</taxon>
        <taxon>Streptophyta</taxon>
        <taxon>Embryophyta</taxon>
        <taxon>Tracheophyta</taxon>
        <taxon>Spermatophyta</taxon>
        <taxon>Magnoliopsida</taxon>
        <taxon>eudicotyledons</taxon>
        <taxon>Gunneridae</taxon>
        <taxon>Pentapetalae</taxon>
        <taxon>asterids</taxon>
        <taxon>campanulids</taxon>
        <taxon>Asterales</taxon>
        <taxon>Asteraceae</taxon>
        <taxon>Asteroideae</taxon>
        <taxon>Anthemideae</taxon>
        <taxon>Anthemidinae</taxon>
        <taxon>Tanacetum</taxon>
    </lineage>
</organism>
<sequence length="164" mass="18432">MPTWPRISHSLISSSTWYSGPRTSPSSESSSESRKGETRGVSTDSSSGLVKDIAQKDKNEAKQTKPSTGMERAQEIKAEGKYVLNGPIRTHFNGPGINDPKITMEQYIRLEEEKARRRGKVYNWETATYGKIWYDEDVHNLISVETEFQAIVYNDALTSEVALS</sequence>
<evidence type="ECO:0000313" key="3">
    <source>
        <dbReference type="Proteomes" id="UP001151760"/>
    </source>
</evidence>
<dbReference type="EMBL" id="BQNB010016509">
    <property type="protein sequence ID" value="GJT52569.1"/>
    <property type="molecule type" value="Genomic_DNA"/>
</dbReference>
<comment type="caution">
    <text evidence="2">The sequence shown here is derived from an EMBL/GenBank/DDBJ whole genome shotgun (WGS) entry which is preliminary data.</text>
</comment>
<protein>
    <submittedName>
        <fullName evidence="2">Uncharacterized protein</fullName>
    </submittedName>
</protein>
<reference evidence="2" key="1">
    <citation type="journal article" date="2022" name="Int. J. Mol. Sci.">
        <title>Draft Genome of Tanacetum Coccineum: Genomic Comparison of Closely Related Tanacetum-Family Plants.</title>
        <authorList>
            <person name="Yamashiro T."/>
            <person name="Shiraishi A."/>
            <person name="Nakayama K."/>
            <person name="Satake H."/>
        </authorList>
    </citation>
    <scope>NUCLEOTIDE SEQUENCE</scope>
</reference>
<name>A0ABQ5EP40_9ASTR</name>
<feature type="non-terminal residue" evidence="2">
    <location>
        <position position="164"/>
    </location>
</feature>
<feature type="compositionally biased region" description="Basic and acidic residues" evidence="1">
    <location>
        <begin position="53"/>
        <end position="63"/>
    </location>
</feature>
<feature type="region of interest" description="Disordered" evidence="1">
    <location>
        <begin position="1"/>
        <end position="73"/>
    </location>
</feature>
<dbReference type="Proteomes" id="UP001151760">
    <property type="component" value="Unassembled WGS sequence"/>
</dbReference>
<feature type="compositionally biased region" description="Low complexity" evidence="1">
    <location>
        <begin position="19"/>
        <end position="30"/>
    </location>
</feature>
<evidence type="ECO:0000256" key="1">
    <source>
        <dbReference type="SAM" id="MobiDB-lite"/>
    </source>
</evidence>
<keyword evidence="3" id="KW-1185">Reference proteome</keyword>
<gene>
    <name evidence="2" type="ORF">Tco_0978726</name>
</gene>